<dbReference type="EMBL" id="JAGTJR010000075">
    <property type="protein sequence ID" value="KAH7016607.1"/>
    <property type="molecule type" value="Genomic_DNA"/>
</dbReference>
<evidence type="ECO:0000313" key="2">
    <source>
        <dbReference type="Proteomes" id="UP000774617"/>
    </source>
</evidence>
<name>A0ABQ8FRD8_9PEZI</name>
<evidence type="ECO:0000313" key="1">
    <source>
        <dbReference type="EMBL" id="KAH7016607.1"/>
    </source>
</evidence>
<gene>
    <name evidence="1" type="ORF">B0J12DRAFT_418249</name>
</gene>
<dbReference type="Proteomes" id="UP000774617">
    <property type="component" value="Unassembled WGS sequence"/>
</dbReference>
<organism evidence="1 2">
    <name type="scientific">Macrophomina phaseolina</name>
    <dbReference type="NCBI Taxonomy" id="35725"/>
    <lineage>
        <taxon>Eukaryota</taxon>
        <taxon>Fungi</taxon>
        <taxon>Dikarya</taxon>
        <taxon>Ascomycota</taxon>
        <taxon>Pezizomycotina</taxon>
        <taxon>Dothideomycetes</taxon>
        <taxon>Dothideomycetes incertae sedis</taxon>
        <taxon>Botryosphaeriales</taxon>
        <taxon>Botryosphaeriaceae</taxon>
        <taxon>Macrophomina</taxon>
    </lineage>
</organism>
<proteinExistence type="predicted"/>
<protein>
    <submittedName>
        <fullName evidence="1">Uncharacterized protein</fullName>
    </submittedName>
</protein>
<comment type="caution">
    <text evidence="1">The sequence shown here is derived from an EMBL/GenBank/DDBJ whole genome shotgun (WGS) entry which is preliminary data.</text>
</comment>
<sequence length="164" mass="18784">MDISPTSPARICIYVRVTDIPGDPLARSDMLGKLFCEEVLRRPFRPALSPSSYDYGHLLPGFDSQEPVSKWFIYDLNVTCELAKDELVNIPHHVFFASLQGGDELRVDEIPSSLHYRLLIVCNRRFIPRPNSAEAAQKRARIYYWGGRNEQQIARQMRASTSDE</sequence>
<accession>A0ABQ8FRD8</accession>
<reference evidence="1 2" key="1">
    <citation type="journal article" date="2021" name="Nat. Commun.">
        <title>Genetic determinants of endophytism in the Arabidopsis root mycobiome.</title>
        <authorList>
            <person name="Mesny F."/>
            <person name="Miyauchi S."/>
            <person name="Thiergart T."/>
            <person name="Pickel B."/>
            <person name="Atanasova L."/>
            <person name="Karlsson M."/>
            <person name="Huettel B."/>
            <person name="Barry K.W."/>
            <person name="Haridas S."/>
            <person name="Chen C."/>
            <person name="Bauer D."/>
            <person name="Andreopoulos W."/>
            <person name="Pangilinan J."/>
            <person name="LaButti K."/>
            <person name="Riley R."/>
            <person name="Lipzen A."/>
            <person name="Clum A."/>
            <person name="Drula E."/>
            <person name="Henrissat B."/>
            <person name="Kohler A."/>
            <person name="Grigoriev I.V."/>
            <person name="Martin F.M."/>
            <person name="Hacquard S."/>
        </authorList>
    </citation>
    <scope>NUCLEOTIDE SEQUENCE [LARGE SCALE GENOMIC DNA]</scope>
    <source>
        <strain evidence="1 2">MPI-SDFR-AT-0080</strain>
    </source>
</reference>
<keyword evidence="2" id="KW-1185">Reference proteome</keyword>